<organism evidence="1 2">
    <name type="scientific">Nocardia vinacea</name>
    <dbReference type="NCBI Taxonomy" id="96468"/>
    <lineage>
        <taxon>Bacteria</taxon>
        <taxon>Bacillati</taxon>
        <taxon>Actinomycetota</taxon>
        <taxon>Actinomycetes</taxon>
        <taxon>Mycobacteriales</taxon>
        <taxon>Nocardiaceae</taxon>
        <taxon>Nocardia</taxon>
    </lineage>
</organism>
<reference evidence="1" key="1">
    <citation type="submission" date="2022-10" db="EMBL/GenBank/DDBJ databases">
        <title>The complete genomes of actinobacterial strains from the NBC collection.</title>
        <authorList>
            <person name="Joergensen T.S."/>
            <person name="Alvarez Arevalo M."/>
            <person name="Sterndorff E.B."/>
            <person name="Faurdal D."/>
            <person name="Vuksanovic O."/>
            <person name="Mourched A.-S."/>
            <person name="Charusanti P."/>
            <person name="Shaw S."/>
            <person name="Blin K."/>
            <person name="Weber T."/>
        </authorList>
    </citation>
    <scope>NUCLEOTIDE SEQUENCE</scope>
    <source>
        <strain evidence="1">NBC_01482</strain>
    </source>
</reference>
<gene>
    <name evidence="1" type="ORF">OG563_26820</name>
</gene>
<dbReference type="Proteomes" id="UP001432062">
    <property type="component" value="Chromosome"/>
</dbReference>
<proteinExistence type="predicted"/>
<evidence type="ECO:0000313" key="2">
    <source>
        <dbReference type="Proteomes" id="UP001432062"/>
    </source>
</evidence>
<dbReference type="EMBL" id="CP109441">
    <property type="protein sequence ID" value="WUV42860.1"/>
    <property type="molecule type" value="Genomic_DNA"/>
</dbReference>
<name>A0ABZ1YLJ9_9NOCA</name>
<keyword evidence="2" id="KW-1185">Reference proteome</keyword>
<sequence>MGEDSLVDSMIARAERIVPRLRERGITVLAAFVAFEIEAEQWMLLVATSKDDSKLAIYNAIQSTARELEIYINLSQVVHMRDGDPSIDLLRAAAMSQRYAKSYPPVEFGSWSFMSVHGVSTQPWRIFELEVFDAIQKIARTDWQMSSPGRSEGYPPVEIDITIENADTTVAVEVMQHQKPVGVQTVMTELGKLQVLQRRYENIRILLISRSGFLKSALAIAEPFQDIRLLSWESVQVNGLGELRIAINDLLTPG</sequence>
<accession>A0ABZ1YLJ9</accession>
<evidence type="ECO:0008006" key="3">
    <source>
        <dbReference type="Google" id="ProtNLM"/>
    </source>
</evidence>
<dbReference type="RefSeq" id="WP_329405478.1">
    <property type="nucleotide sequence ID" value="NZ_CP109441.1"/>
</dbReference>
<evidence type="ECO:0000313" key="1">
    <source>
        <dbReference type="EMBL" id="WUV42860.1"/>
    </source>
</evidence>
<protein>
    <recommendedName>
        <fullName evidence="3">Restriction endonuclease type IV Mrr domain-containing protein</fullName>
    </recommendedName>
</protein>